<dbReference type="InterPro" id="IPR000595">
    <property type="entry name" value="cNMP-bd_dom"/>
</dbReference>
<dbReference type="PROSITE" id="PS50042">
    <property type="entry name" value="CNMP_BINDING_3"/>
    <property type="match status" value="1"/>
</dbReference>
<feature type="compositionally biased region" description="Acidic residues" evidence="2">
    <location>
        <begin position="401"/>
        <end position="441"/>
    </location>
</feature>
<evidence type="ECO:0000259" key="3">
    <source>
        <dbReference type="PROSITE" id="PS50042"/>
    </source>
</evidence>
<dbReference type="InterPro" id="IPR018490">
    <property type="entry name" value="cNMP-bd_dom_sf"/>
</dbReference>
<dbReference type="GO" id="GO:0044877">
    <property type="term" value="F:protein-containing complex binding"/>
    <property type="evidence" value="ECO:0007669"/>
    <property type="project" value="TreeGrafter"/>
</dbReference>
<gene>
    <name evidence="4" type="ORF">FGO68_gene11963</name>
</gene>
<evidence type="ECO:0000256" key="2">
    <source>
        <dbReference type="SAM" id="MobiDB-lite"/>
    </source>
</evidence>
<feature type="domain" description="Cyclic nucleotide-binding" evidence="3">
    <location>
        <begin position="13"/>
        <end position="93"/>
    </location>
</feature>
<dbReference type="AlphaFoldDB" id="A0A8J8NE04"/>
<dbReference type="SUPFAM" id="SSF51206">
    <property type="entry name" value="cAMP-binding domain-like"/>
    <property type="match status" value="1"/>
</dbReference>
<keyword evidence="1" id="KW-0813">Transport</keyword>
<dbReference type="InterPro" id="IPR050866">
    <property type="entry name" value="CNG_cation_channel"/>
</dbReference>
<dbReference type="InterPro" id="IPR014710">
    <property type="entry name" value="RmlC-like_jellyroll"/>
</dbReference>
<name>A0A8J8NE04_HALGN</name>
<feature type="region of interest" description="Disordered" evidence="2">
    <location>
        <begin position="389"/>
        <end position="444"/>
    </location>
</feature>
<evidence type="ECO:0000313" key="4">
    <source>
        <dbReference type="EMBL" id="TNV73291.1"/>
    </source>
</evidence>
<keyword evidence="1" id="KW-0406">Ion transport</keyword>
<protein>
    <recommendedName>
        <fullName evidence="3">Cyclic nucleotide-binding domain-containing protein</fullName>
    </recommendedName>
</protein>
<reference evidence="4" key="1">
    <citation type="submission" date="2019-06" db="EMBL/GenBank/DDBJ databases">
        <authorList>
            <person name="Zheng W."/>
        </authorList>
    </citation>
    <scope>NUCLEOTIDE SEQUENCE</scope>
    <source>
        <strain evidence="4">QDHG01</strain>
    </source>
</reference>
<feature type="compositionally biased region" description="Basic residues" evidence="2">
    <location>
        <begin position="238"/>
        <end position="256"/>
    </location>
</feature>
<evidence type="ECO:0000256" key="1">
    <source>
        <dbReference type="ARBA" id="ARBA00023286"/>
    </source>
</evidence>
<dbReference type="EMBL" id="RRYP01019292">
    <property type="protein sequence ID" value="TNV73291.1"/>
    <property type="molecule type" value="Genomic_DNA"/>
</dbReference>
<dbReference type="PANTHER" id="PTHR45638">
    <property type="entry name" value="CYCLIC NUCLEOTIDE-GATED CATION CHANNEL SUBUNIT A"/>
    <property type="match status" value="1"/>
</dbReference>
<evidence type="ECO:0000313" key="5">
    <source>
        <dbReference type="Proteomes" id="UP000785679"/>
    </source>
</evidence>
<keyword evidence="1" id="KW-1071">Ligand-gated ion channel</keyword>
<dbReference type="PANTHER" id="PTHR45638:SF11">
    <property type="entry name" value="CYCLIC NUCLEOTIDE-GATED CATION CHANNEL SUBUNIT A"/>
    <property type="match status" value="1"/>
</dbReference>
<dbReference type="Gene3D" id="2.60.120.10">
    <property type="entry name" value="Jelly Rolls"/>
    <property type="match status" value="1"/>
</dbReference>
<keyword evidence="1" id="KW-0407">Ion channel</keyword>
<dbReference type="OrthoDB" id="421226at2759"/>
<dbReference type="Proteomes" id="UP000785679">
    <property type="component" value="Unassembled WGS sequence"/>
</dbReference>
<comment type="caution">
    <text evidence="4">The sequence shown here is derived from an EMBL/GenBank/DDBJ whole genome shotgun (WGS) entry which is preliminary data.</text>
</comment>
<feature type="compositionally biased region" description="Basic and acidic residues" evidence="2">
    <location>
        <begin position="227"/>
        <end position="237"/>
    </location>
</feature>
<accession>A0A8J8NE04</accession>
<feature type="compositionally biased region" description="Polar residues" evidence="2">
    <location>
        <begin position="199"/>
        <end position="225"/>
    </location>
</feature>
<dbReference type="GO" id="GO:0005221">
    <property type="term" value="F:intracellularly cyclic nucleotide-activated monoatomic cation channel activity"/>
    <property type="evidence" value="ECO:0007669"/>
    <property type="project" value="InterPro"/>
</dbReference>
<keyword evidence="5" id="KW-1185">Reference proteome</keyword>
<sequence>MAIYAKMFQNVKFFDRKQKAFIIWVGQAVRPMNVEEEEYIFKEGEKIIEMYFIVGGQVGYILPRYNHKCFITINQGEMFGHVDLLGVKKPHESLEQQNQAKKLMHYRKFTTWALSNCDLLTLSVSDLDKMRIEFPDVYNELHADAKTHYKFQLKTKKQEMELLMKEEESKNLLAQLFFKQQEGGPKIVELSSETEHSDNLAQPNMNRQISRRSAQVKSSKSNHQNSIKKDSQKDGKKTYKRAAYKKKRRTTKHARYHQKMNIDQNADATGRNTTLLNKLDMDMDFKNRVSDIRYDHQGSPLPMTHAKSNMSAINNQVGINVFGPSKTNVKEENRDTPLKYQSDIEMSRTTNNYLVAPIHHGVTQISQDEGQKRINQSFALLKSIGEENRKARKQKKKQYDLDMEEAEESDANSDEDDGIDEEDDDYDEESCESDEFEDGYESTEITEIKETVKRIESDVAEMKQMFTTIWNLPQVSAMRVMKRFRVQNRGRRQRK</sequence>
<proteinExistence type="predicted"/>
<organism evidence="4 5">
    <name type="scientific">Halteria grandinella</name>
    <dbReference type="NCBI Taxonomy" id="5974"/>
    <lineage>
        <taxon>Eukaryota</taxon>
        <taxon>Sar</taxon>
        <taxon>Alveolata</taxon>
        <taxon>Ciliophora</taxon>
        <taxon>Intramacronucleata</taxon>
        <taxon>Spirotrichea</taxon>
        <taxon>Stichotrichia</taxon>
        <taxon>Sporadotrichida</taxon>
        <taxon>Halteriidae</taxon>
        <taxon>Halteria</taxon>
    </lineage>
</organism>
<feature type="region of interest" description="Disordered" evidence="2">
    <location>
        <begin position="191"/>
        <end position="256"/>
    </location>
</feature>